<dbReference type="InterPro" id="IPR001496">
    <property type="entry name" value="SOCS_box"/>
</dbReference>
<organism evidence="2 3">
    <name type="scientific">Acropora cervicornis</name>
    <name type="common">Staghorn coral</name>
    <dbReference type="NCBI Taxonomy" id="6130"/>
    <lineage>
        <taxon>Eukaryota</taxon>
        <taxon>Metazoa</taxon>
        <taxon>Cnidaria</taxon>
        <taxon>Anthozoa</taxon>
        <taxon>Hexacorallia</taxon>
        <taxon>Scleractinia</taxon>
        <taxon>Astrocoeniina</taxon>
        <taxon>Acroporidae</taxon>
        <taxon>Acropora</taxon>
    </lineage>
</organism>
<name>A0AAD9Q5E8_ACRCE</name>
<dbReference type="PROSITE" id="PS50225">
    <property type="entry name" value="SOCS"/>
    <property type="match status" value="1"/>
</dbReference>
<dbReference type="Gene3D" id="1.10.750.20">
    <property type="entry name" value="SOCS box"/>
    <property type="match status" value="1"/>
</dbReference>
<gene>
    <name evidence="2" type="ORF">P5673_023342</name>
</gene>
<dbReference type="EMBL" id="JARQWQ010000065">
    <property type="protein sequence ID" value="KAK2554998.1"/>
    <property type="molecule type" value="Genomic_DNA"/>
</dbReference>
<dbReference type="Proteomes" id="UP001249851">
    <property type="component" value="Unassembled WGS sequence"/>
</dbReference>
<evidence type="ECO:0000313" key="2">
    <source>
        <dbReference type="EMBL" id="KAK2554998.1"/>
    </source>
</evidence>
<feature type="domain" description="SOCS box" evidence="1">
    <location>
        <begin position="95"/>
        <end position="134"/>
    </location>
</feature>
<dbReference type="InterPro" id="IPR036770">
    <property type="entry name" value="Ankyrin_rpt-contain_sf"/>
</dbReference>
<protein>
    <submittedName>
        <fullName evidence="2">Ankyrin repeat domain-containing protein 2A</fullName>
    </submittedName>
</protein>
<evidence type="ECO:0000259" key="1">
    <source>
        <dbReference type="PROSITE" id="PS50225"/>
    </source>
</evidence>
<proteinExistence type="predicted"/>
<dbReference type="Pfam" id="PF07525">
    <property type="entry name" value="SOCS_box"/>
    <property type="match status" value="1"/>
</dbReference>
<sequence>MDFPCFFAGKVTSAVILLDVCSEVNAVDLVRDTPLHLALRANHAYDIAVQLTSTLLRYGASPTLLGRDDDMPIDVAKQTYQDYCLELLEDALEIPQPLTQLCKISVRRQLAYHLESISELPLPLTLKTFIKSAV</sequence>
<reference evidence="2" key="1">
    <citation type="journal article" date="2023" name="G3 (Bethesda)">
        <title>Whole genome assembly and annotation of the endangered Caribbean coral Acropora cervicornis.</title>
        <authorList>
            <person name="Selwyn J.D."/>
            <person name="Vollmer S.V."/>
        </authorList>
    </citation>
    <scope>NUCLEOTIDE SEQUENCE</scope>
    <source>
        <strain evidence="2">K2</strain>
    </source>
</reference>
<accession>A0AAD9Q5E8</accession>
<dbReference type="AlphaFoldDB" id="A0AAD9Q5E8"/>
<dbReference type="Gene3D" id="1.25.40.20">
    <property type="entry name" value="Ankyrin repeat-containing domain"/>
    <property type="match status" value="1"/>
</dbReference>
<keyword evidence="3" id="KW-1185">Reference proteome</keyword>
<dbReference type="SUPFAM" id="SSF48403">
    <property type="entry name" value="Ankyrin repeat"/>
    <property type="match status" value="1"/>
</dbReference>
<reference evidence="2" key="2">
    <citation type="journal article" date="2023" name="Science">
        <title>Genomic signatures of disease resistance in endangered staghorn corals.</title>
        <authorList>
            <person name="Vollmer S.V."/>
            <person name="Selwyn J.D."/>
            <person name="Despard B.A."/>
            <person name="Roesel C.L."/>
        </authorList>
    </citation>
    <scope>NUCLEOTIDE SEQUENCE</scope>
    <source>
        <strain evidence="2">K2</strain>
    </source>
</reference>
<dbReference type="SMART" id="SM00969">
    <property type="entry name" value="SOCS_box"/>
    <property type="match status" value="1"/>
</dbReference>
<dbReference type="InterPro" id="IPR036036">
    <property type="entry name" value="SOCS_box-like_dom_sf"/>
</dbReference>
<comment type="caution">
    <text evidence="2">The sequence shown here is derived from an EMBL/GenBank/DDBJ whole genome shotgun (WGS) entry which is preliminary data.</text>
</comment>
<evidence type="ECO:0000313" key="3">
    <source>
        <dbReference type="Proteomes" id="UP001249851"/>
    </source>
</evidence>
<dbReference type="GO" id="GO:0035556">
    <property type="term" value="P:intracellular signal transduction"/>
    <property type="evidence" value="ECO:0007669"/>
    <property type="project" value="InterPro"/>
</dbReference>
<dbReference type="SUPFAM" id="SSF158235">
    <property type="entry name" value="SOCS box-like"/>
    <property type="match status" value="1"/>
</dbReference>